<sequence length="60" mass="6719">MTQRFPSAAVDPFRPFIHSKPKPGHSLKDCYNEKVHLGYFAELKDAHLITGLIGVLSAHM</sequence>
<dbReference type="Proteomes" id="UP000821845">
    <property type="component" value="Chromosome 9"/>
</dbReference>
<name>A0ACB7RJ26_HYAAI</name>
<gene>
    <name evidence="1" type="ORF">HPB50_004668</name>
</gene>
<reference evidence="1" key="1">
    <citation type="submission" date="2020-05" db="EMBL/GenBank/DDBJ databases">
        <title>Large-scale comparative analyses of tick genomes elucidate their genetic diversity and vector capacities.</title>
        <authorList>
            <person name="Jia N."/>
            <person name="Wang J."/>
            <person name="Shi W."/>
            <person name="Du L."/>
            <person name="Sun Y."/>
            <person name="Zhan W."/>
            <person name="Jiang J."/>
            <person name="Wang Q."/>
            <person name="Zhang B."/>
            <person name="Ji P."/>
            <person name="Sakyi L.B."/>
            <person name="Cui X."/>
            <person name="Yuan T."/>
            <person name="Jiang B."/>
            <person name="Yang W."/>
            <person name="Lam T.T.-Y."/>
            <person name="Chang Q."/>
            <person name="Ding S."/>
            <person name="Wang X."/>
            <person name="Zhu J."/>
            <person name="Ruan X."/>
            <person name="Zhao L."/>
            <person name="Wei J."/>
            <person name="Que T."/>
            <person name="Du C."/>
            <person name="Cheng J."/>
            <person name="Dai P."/>
            <person name="Han X."/>
            <person name="Huang E."/>
            <person name="Gao Y."/>
            <person name="Liu J."/>
            <person name="Shao H."/>
            <person name="Ye R."/>
            <person name="Li L."/>
            <person name="Wei W."/>
            <person name="Wang X."/>
            <person name="Wang C."/>
            <person name="Yang T."/>
            <person name="Huo Q."/>
            <person name="Li W."/>
            <person name="Guo W."/>
            <person name="Chen H."/>
            <person name="Zhou L."/>
            <person name="Ni X."/>
            <person name="Tian J."/>
            <person name="Zhou Y."/>
            <person name="Sheng Y."/>
            <person name="Liu T."/>
            <person name="Pan Y."/>
            <person name="Xia L."/>
            <person name="Li J."/>
            <person name="Zhao F."/>
            <person name="Cao W."/>
        </authorList>
    </citation>
    <scope>NUCLEOTIDE SEQUENCE</scope>
    <source>
        <strain evidence="1">Hyas-2018</strain>
    </source>
</reference>
<evidence type="ECO:0000313" key="1">
    <source>
        <dbReference type="EMBL" id="KAH6921762.1"/>
    </source>
</evidence>
<dbReference type="EMBL" id="CM023489">
    <property type="protein sequence ID" value="KAH6921762.1"/>
    <property type="molecule type" value="Genomic_DNA"/>
</dbReference>
<keyword evidence="2" id="KW-1185">Reference proteome</keyword>
<comment type="caution">
    <text evidence="1">The sequence shown here is derived from an EMBL/GenBank/DDBJ whole genome shotgun (WGS) entry which is preliminary data.</text>
</comment>
<proteinExistence type="predicted"/>
<protein>
    <submittedName>
        <fullName evidence="1">Uncharacterized protein</fullName>
    </submittedName>
</protein>
<evidence type="ECO:0000313" key="2">
    <source>
        <dbReference type="Proteomes" id="UP000821845"/>
    </source>
</evidence>
<accession>A0ACB7RJ26</accession>
<organism evidence="1 2">
    <name type="scientific">Hyalomma asiaticum</name>
    <name type="common">Tick</name>
    <dbReference type="NCBI Taxonomy" id="266040"/>
    <lineage>
        <taxon>Eukaryota</taxon>
        <taxon>Metazoa</taxon>
        <taxon>Ecdysozoa</taxon>
        <taxon>Arthropoda</taxon>
        <taxon>Chelicerata</taxon>
        <taxon>Arachnida</taxon>
        <taxon>Acari</taxon>
        <taxon>Parasitiformes</taxon>
        <taxon>Ixodida</taxon>
        <taxon>Ixodoidea</taxon>
        <taxon>Ixodidae</taxon>
        <taxon>Hyalomminae</taxon>
        <taxon>Hyalomma</taxon>
    </lineage>
</organism>